<evidence type="ECO:0000313" key="2">
    <source>
        <dbReference type="Proteomes" id="UP000273786"/>
    </source>
</evidence>
<proteinExistence type="predicted"/>
<keyword evidence="2" id="KW-1185">Reference proteome</keyword>
<gene>
    <name evidence="1" type="ORF">EH240_14080</name>
</gene>
<protein>
    <submittedName>
        <fullName evidence="1">Uncharacterized protein</fullName>
    </submittedName>
</protein>
<name>A0A3P3FT74_9HYPH</name>
<dbReference type="RefSeq" id="WP_124999150.1">
    <property type="nucleotide sequence ID" value="NZ_RQXT01000014.1"/>
</dbReference>
<comment type="caution">
    <text evidence="1">The sequence shown here is derived from an EMBL/GenBank/DDBJ whole genome shotgun (WGS) entry which is preliminary data.</text>
</comment>
<accession>A0A3P3FT74</accession>
<organism evidence="1 2">
    <name type="scientific">Mesorhizobium tamadayense</name>
    <dbReference type="NCBI Taxonomy" id="425306"/>
    <lineage>
        <taxon>Bacteria</taxon>
        <taxon>Pseudomonadati</taxon>
        <taxon>Pseudomonadota</taxon>
        <taxon>Alphaproteobacteria</taxon>
        <taxon>Hyphomicrobiales</taxon>
        <taxon>Phyllobacteriaceae</taxon>
        <taxon>Mesorhizobium</taxon>
    </lineage>
</organism>
<dbReference type="EMBL" id="RQXT01000014">
    <property type="protein sequence ID" value="RRI01764.1"/>
    <property type="molecule type" value="Genomic_DNA"/>
</dbReference>
<evidence type="ECO:0000313" key="1">
    <source>
        <dbReference type="EMBL" id="RRI01764.1"/>
    </source>
</evidence>
<sequence>MAMLRKRRGQIASNRLQDVRTQDGELEGLFRMAKKDVLALVGVGRTVARHCNPVYAGAYVFGRTASCTRVKDGRKVITHGLARRREEWTVIIRDHHDGYLLGGV</sequence>
<reference evidence="1 2" key="1">
    <citation type="submission" date="2018-11" db="EMBL/GenBank/DDBJ databases">
        <title>the genome of Mesorhizobium tamadayense DSM 28320.</title>
        <authorList>
            <person name="Gao J."/>
        </authorList>
    </citation>
    <scope>NUCLEOTIDE SEQUENCE [LARGE SCALE GENOMIC DNA]</scope>
    <source>
        <strain evidence="1 2">DSM 28320</strain>
    </source>
</reference>
<dbReference type="Proteomes" id="UP000273786">
    <property type="component" value="Unassembled WGS sequence"/>
</dbReference>
<dbReference type="OrthoDB" id="7475655at2"/>
<dbReference type="AlphaFoldDB" id="A0A3P3FT74"/>